<organism evidence="4 5">
    <name type="scientific">Acidianus hospitalis</name>
    <dbReference type="NCBI Taxonomy" id="563177"/>
    <lineage>
        <taxon>Archaea</taxon>
        <taxon>Thermoproteota</taxon>
        <taxon>Thermoprotei</taxon>
        <taxon>Sulfolobales</taxon>
        <taxon>Sulfolobaceae</taxon>
        <taxon>Acidianus</taxon>
    </lineage>
</organism>
<comment type="similarity">
    <text evidence="1">Belongs to the pseudouridine synthase TruD family.</text>
</comment>
<evidence type="ECO:0000313" key="5">
    <source>
        <dbReference type="Proteomes" id="UP000245638"/>
    </source>
</evidence>
<proteinExistence type="inferred from homology"/>
<dbReference type="InterPro" id="IPR042214">
    <property type="entry name" value="TruD_catalytic"/>
</dbReference>
<dbReference type="Proteomes" id="UP000245638">
    <property type="component" value="Unassembled WGS sequence"/>
</dbReference>
<protein>
    <submittedName>
        <fullName evidence="4">Pseudouridine synthase</fullName>
    </submittedName>
</protein>
<dbReference type="PANTHER" id="PTHR13326:SF21">
    <property type="entry name" value="PSEUDOURIDYLATE SYNTHASE PUS7L"/>
    <property type="match status" value="1"/>
</dbReference>
<dbReference type="GO" id="GO:0001522">
    <property type="term" value="P:pseudouridine synthesis"/>
    <property type="evidence" value="ECO:0007669"/>
    <property type="project" value="InterPro"/>
</dbReference>
<accession>A0A2T9X2C1</accession>
<dbReference type="AlphaFoldDB" id="A0A2T9X2C1"/>
<dbReference type="PROSITE" id="PS50984">
    <property type="entry name" value="TRUD"/>
    <property type="match status" value="1"/>
</dbReference>
<keyword evidence="2" id="KW-0413">Isomerase</keyword>
<comment type="caution">
    <text evidence="4">The sequence shown here is derived from an EMBL/GenBank/DDBJ whole genome shotgun (WGS) entry which is preliminary data.</text>
</comment>
<dbReference type="Gene3D" id="3.30.70.3160">
    <property type="match status" value="1"/>
</dbReference>
<gene>
    <name evidence="4" type="ORF">DDW13_08575</name>
</gene>
<dbReference type="GO" id="GO:0003723">
    <property type="term" value="F:RNA binding"/>
    <property type="evidence" value="ECO:0007669"/>
    <property type="project" value="InterPro"/>
</dbReference>
<dbReference type="Gene3D" id="1.10.1510.30">
    <property type="match status" value="1"/>
</dbReference>
<dbReference type="EMBL" id="QEFD01000232">
    <property type="protein sequence ID" value="PVU74202.1"/>
    <property type="molecule type" value="Genomic_DNA"/>
</dbReference>
<name>A0A2T9X2C1_9CREN</name>
<evidence type="ECO:0000256" key="2">
    <source>
        <dbReference type="ARBA" id="ARBA00023235"/>
    </source>
</evidence>
<feature type="domain" description="TRUD" evidence="3">
    <location>
        <begin position="156"/>
        <end position="368"/>
    </location>
</feature>
<dbReference type="InterPro" id="IPR011760">
    <property type="entry name" value="PsdUridine_synth_TruD_insert"/>
</dbReference>
<reference evidence="4 5" key="1">
    <citation type="journal article" date="2015" name="Appl. Environ. Microbiol.">
        <title>Nanoarchaeota, Their Sulfolobales Host, and Nanoarchaeota Virus Distribution across Yellowstone National Park Hot Springs.</title>
        <authorList>
            <person name="Munson-McGee J.H."/>
            <person name="Field E.K."/>
            <person name="Bateson M."/>
            <person name="Rooney C."/>
            <person name="Stepanauskas R."/>
            <person name="Young M.J."/>
        </authorList>
    </citation>
    <scope>NUCLEOTIDE SEQUENCE [LARGE SCALE GENOMIC DNA]</scope>
    <source>
        <strain evidence="4">SCGC AC-742_N10</strain>
    </source>
</reference>
<evidence type="ECO:0000313" key="4">
    <source>
        <dbReference type="EMBL" id="PVU74202.1"/>
    </source>
</evidence>
<dbReference type="SUPFAM" id="SSF55120">
    <property type="entry name" value="Pseudouridine synthase"/>
    <property type="match status" value="1"/>
</dbReference>
<dbReference type="Pfam" id="PF01142">
    <property type="entry name" value="TruD"/>
    <property type="match status" value="2"/>
</dbReference>
<dbReference type="GO" id="GO:0009982">
    <property type="term" value="F:pseudouridine synthase activity"/>
    <property type="evidence" value="ECO:0007669"/>
    <property type="project" value="InterPro"/>
</dbReference>
<evidence type="ECO:0000256" key="1">
    <source>
        <dbReference type="ARBA" id="ARBA00007953"/>
    </source>
</evidence>
<dbReference type="InterPro" id="IPR001656">
    <property type="entry name" value="PsdUridine_synth_TruD"/>
</dbReference>
<sequence length="368" mass="43071">MTINSIDIAIGIERHLHEWPTIDAEIPRPEGFRVIEEINYKPCVEWKGEKSGKYAVYLLEKTNVDHFTAIYELTKILKRKVNYIGIKDTNAITSQIVYTDSSSTVQQFESNGIKLKFLGYSNQKFNHTGNIFRIKLVTSKFDEVIERIKVINKDTFIPAFVGYQRFGTRRPMTHVIGYYIVKKDWYNAVMSILAYPFYSESDLMKDIRKMIMEGNYKEALSFTPSKFKQERVLLKNLIKNNNFFLALKNSFIPLSFYVEAYQSYLFNKLLSRKMNDIERNSILGIYSDIRKCDEICKEIYDEEGIDPSNFKIKELKINKPQLVRKAFTEVRNLKADEKNNEISFALDRGMYATVFLVELLNIDARKIT</sequence>
<dbReference type="InterPro" id="IPR020103">
    <property type="entry name" value="PsdUridine_synth_cat_dom_sf"/>
</dbReference>
<dbReference type="PANTHER" id="PTHR13326">
    <property type="entry name" value="TRNA PSEUDOURIDINE SYNTHASE D"/>
    <property type="match status" value="1"/>
</dbReference>
<evidence type="ECO:0000259" key="3">
    <source>
        <dbReference type="PROSITE" id="PS50984"/>
    </source>
</evidence>
<dbReference type="Gene3D" id="3.30.2350.20">
    <property type="entry name" value="TruD, catalytic domain"/>
    <property type="match status" value="2"/>
</dbReference>